<gene>
    <name evidence="2" type="ORF">CDAUBV1_LOCUS8514</name>
</gene>
<proteinExistence type="predicted"/>
<evidence type="ECO:0000256" key="1">
    <source>
        <dbReference type="SAM" id="MobiDB-lite"/>
    </source>
</evidence>
<dbReference type="EMBL" id="CAXLJL010000213">
    <property type="protein sequence ID" value="CAL5134659.1"/>
    <property type="molecule type" value="Genomic_DNA"/>
</dbReference>
<accession>A0AAV2TEV3</accession>
<protein>
    <recommendedName>
        <fullName evidence="4">Glycosyltransferase</fullName>
    </recommendedName>
</protein>
<organism evidence="2 3">
    <name type="scientific">Calicophoron daubneyi</name>
    <name type="common">Rumen fluke</name>
    <name type="synonym">Paramphistomum daubneyi</name>
    <dbReference type="NCBI Taxonomy" id="300641"/>
    <lineage>
        <taxon>Eukaryota</taxon>
        <taxon>Metazoa</taxon>
        <taxon>Spiralia</taxon>
        <taxon>Lophotrochozoa</taxon>
        <taxon>Platyhelminthes</taxon>
        <taxon>Trematoda</taxon>
        <taxon>Digenea</taxon>
        <taxon>Plagiorchiida</taxon>
        <taxon>Pronocephalata</taxon>
        <taxon>Paramphistomoidea</taxon>
        <taxon>Paramphistomidae</taxon>
        <taxon>Calicophoron</taxon>
    </lineage>
</organism>
<sequence>MSKEESMKQHALVPANTLFKSHQKLVESLRNTNVTGPCNPILEEMQNSARSNTVASGVNQVCSMTTCWNWNKCLHGPHLKFCVTSRFKSQDSLFLMLSQFPHWLPSCNSDNICVKIVVTADDAIDCIHEKSDVSKPSCVAIFTEVSESVRFHKVMANQTTGSLALPIAATSFPKGKFRIGFDFLLSVLSSRITHVTQENPVQLLPPRRPILLTLSVGTINEGEAFSEPVFSYVKKIKKPEENFSANKNVSVILHLAETKQEIQECWSEAGGHEIEASQGLTWYPCDKSVRLLRYSTFGLVTRGGVEVNPLGWLTQLIACLASGAIPVVTGEGALPGGEAISQSQWSKAIFRLPEALIPQLISRIQQFTDSDIVEMRRQQSSETEQLKRFVKNERPRLTWVLAKDERTGSTWDSEHMGEPKLSRRMNEADVQNTQLVFPRYCHTLGRQPLETELNGDQRNVAKMDGSSNF</sequence>
<feature type="region of interest" description="Disordered" evidence="1">
    <location>
        <begin position="408"/>
        <end position="427"/>
    </location>
</feature>
<dbReference type="AlphaFoldDB" id="A0AAV2TEV3"/>
<evidence type="ECO:0000313" key="2">
    <source>
        <dbReference type="EMBL" id="CAL5134659.1"/>
    </source>
</evidence>
<name>A0AAV2TEV3_CALDB</name>
<comment type="caution">
    <text evidence="2">The sequence shown here is derived from an EMBL/GenBank/DDBJ whole genome shotgun (WGS) entry which is preliminary data.</text>
</comment>
<evidence type="ECO:0000313" key="3">
    <source>
        <dbReference type="Proteomes" id="UP001497525"/>
    </source>
</evidence>
<evidence type="ECO:0008006" key="4">
    <source>
        <dbReference type="Google" id="ProtNLM"/>
    </source>
</evidence>
<dbReference type="Proteomes" id="UP001497525">
    <property type="component" value="Unassembled WGS sequence"/>
</dbReference>
<reference evidence="2" key="1">
    <citation type="submission" date="2024-06" db="EMBL/GenBank/DDBJ databases">
        <authorList>
            <person name="Liu X."/>
            <person name="Lenzi L."/>
            <person name="Haldenby T S."/>
            <person name="Uol C."/>
        </authorList>
    </citation>
    <scope>NUCLEOTIDE SEQUENCE</scope>
</reference>